<reference evidence="1 2" key="1">
    <citation type="journal article" date="2022" name="Mar. Drugs">
        <title>Bioassay-Guided Fractionation Leads to the Detection of Cholic Acid Generated by the Rare Thalassomonas sp.</title>
        <authorList>
            <person name="Pheiffer F."/>
            <person name="Schneider Y.K."/>
            <person name="Hansen E.H."/>
            <person name="Andersen J.H."/>
            <person name="Isaksson J."/>
            <person name="Busche T."/>
            <person name="R C."/>
            <person name="Kalinowski J."/>
            <person name="Zyl L.V."/>
            <person name="Trindade M."/>
        </authorList>
    </citation>
    <scope>NUCLEOTIDE SEQUENCE [LARGE SCALE GENOMIC DNA]</scope>
    <source>
        <strain evidence="1 2">A5K-61T</strain>
    </source>
</reference>
<proteinExistence type="predicted"/>
<sequence>MKKDAVVTVRVETEIHDILNGLAKKDDRTIAWIARTLISEALVARQLLPAQEQEPSS</sequence>
<evidence type="ECO:0008006" key="3">
    <source>
        <dbReference type="Google" id="ProtNLM"/>
    </source>
</evidence>
<dbReference type="RefSeq" id="WP_274050671.1">
    <property type="nucleotide sequence ID" value="NZ_CP059693.1"/>
</dbReference>
<accession>A0ABY7VAI0</accession>
<keyword evidence="2" id="KW-1185">Reference proteome</keyword>
<organism evidence="1 2">
    <name type="scientific">Thalassomonas haliotis</name>
    <dbReference type="NCBI Taxonomy" id="485448"/>
    <lineage>
        <taxon>Bacteria</taxon>
        <taxon>Pseudomonadati</taxon>
        <taxon>Pseudomonadota</taxon>
        <taxon>Gammaproteobacteria</taxon>
        <taxon>Alteromonadales</taxon>
        <taxon>Colwelliaceae</taxon>
        <taxon>Thalassomonas</taxon>
    </lineage>
</organism>
<dbReference type="Proteomes" id="UP001215231">
    <property type="component" value="Chromosome"/>
</dbReference>
<protein>
    <recommendedName>
        <fullName evidence="3">CopG family transcriptional regulator</fullName>
    </recommendedName>
</protein>
<gene>
    <name evidence="1" type="ORF">H3N35_20550</name>
</gene>
<evidence type="ECO:0000313" key="1">
    <source>
        <dbReference type="EMBL" id="WDE10625.1"/>
    </source>
</evidence>
<evidence type="ECO:0000313" key="2">
    <source>
        <dbReference type="Proteomes" id="UP001215231"/>
    </source>
</evidence>
<name>A0ABY7VAI0_9GAMM</name>
<dbReference type="EMBL" id="CP059693">
    <property type="protein sequence ID" value="WDE10625.1"/>
    <property type="molecule type" value="Genomic_DNA"/>
</dbReference>